<dbReference type="GO" id="GO:1902600">
    <property type="term" value="P:proton transmembrane transport"/>
    <property type="evidence" value="ECO:0007669"/>
    <property type="project" value="InterPro"/>
</dbReference>
<sequence>MEILFTGILLTAGLLVGTLGSRYLRVPRVVGYILLGMLFAPNLLGGWLGITDTEWTQPLVSAALGVIAYVIGGAISFAQLRRLGCSIVGATLGEVSGAFLAVLAAVLLLGITVADIPLWSFALVLAAVAPATAPAAIVAVVHQYRASGLLTTTLLGMVAIDDALGIFIFALVMAVVGSGTLESALGTVIWEIGVALLVGGAGGYLVERLSRLSHEQSLLLPLLLGAILLMVGMAERAGFSALLAAMVMGFTVRWFCGPQAERLFQPVEDLEETVFVLFFTFAGLHFNPEAIAAYWPLMLVYFFARAVGLFIGGGSGARLAGAPRSVWSNVGFGLFPQGGVAIGLALLLLHQPGFEQAGEVIVTLIATTTLFTEAVGAISVRYGLRRAGELGVEQAGGEAE</sequence>
<name>A0A4R6HLK6_9GAMM</name>
<dbReference type="GO" id="GO:0015297">
    <property type="term" value="F:antiporter activity"/>
    <property type="evidence" value="ECO:0007669"/>
    <property type="project" value="UniProtKB-KW"/>
</dbReference>
<dbReference type="InterPro" id="IPR006153">
    <property type="entry name" value="Cation/H_exchanger_TM"/>
</dbReference>
<dbReference type="PANTHER" id="PTHR43021:SF2">
    <property type="entry name" value="CATION_H+ EXCHANGER DOMAIN-CONTAINING PROTEIN"/>
    <property type="match status" value="1"/>
</dbReference>
<dbReference type="Pfam" id="PF00999">
    <property type="entry name" value="Na_H_Exchanger"/>
    <property type="match status" value="1"/>
</dbReference>
<feature type="transmembrane region" description="Helical" evidence="7">
    <location>
        <begin position="153"/>
        <end position="176"/>
    </location>
</feature>
<evidence type="ECO:0000259" key="8">
    <source>
        <dbReference type="Pfam" id="PF00999"/>
    </source>
</evidence>
<feature type="transmembrane region" description="Helical" evidence="7">
    <location>
        <begin position="29"/>
        <end position="50"/>
    </location>
</feature>
<keyword evidence="4 7" id="KW-1133">Transmembrane helix</keyword>
<accession>A0A4R6HLK6</accession>
<evidence type="ECO:0000256" key="7">
    <source>
        <dbReference type="SAM" id="Phobius"/>
    </source>
</evidence>
<evidence type="ECO:0000256" key="1">
    <source>
        <dbReference type="ARBA" id="ARBA00004141"/>
    </source>
</evidence>
<feature type="domain" description="Cation/H+ exchanger transmembrane" evidence="8">
    <location>
        <begin position="14"/>
        <end position="380"/>
    </location>
</feature>
<evidence type="ECO:0000313" key="10">
    <source>
        <dbReference type="Proteomes" id="UP000295150"/>
    </source>
</evidence>
<feature type="transmembrane region" description="Helical" evidence="7">
    <location>
        <begin position="119"/>
        <end position="141"/>
    </location>
</feature>
<protein>
    <submittedName>
        <fullName evidence="9">Transporter (CPA2 family)</fullName>
    </submittedName>
</protein>
<feature type="transmembrane region" description="Helical" evidence="7">
    <location>
        <begin position="188"/>
        <end position="206"/>
    </location>
</feature>
<evidence type="ECO:0000256" key="4">
    <source>
        <dbReference type="ARBA" id="ARBA00022989"/>
    </source>
</evidence>
<keyword evidence="6 7" id="KW-0472">Membrane</keyword>
<evidence type="ECO:0000256" key="3">
    <source>
        <dbReference type="ARBA" id="ARBA00022692"/>
    </source>
</evidence>
<reference evidence="9 10" key="1">
    <citation type="submission" date="2019-03" db="EMBL/GenBank/DDBJ databases">
        <title>Freshwater and sediment microbial communities from various areas in North America, analyzing microbe dynamics in response to fracking.</title>
        <authorList>
            <person name="Lamendella R."/>
        </authorList>
    </citation>
    <scope>NUCLEOTIDE SEQUENCE [LARGE SCALE GENOMIC DNA]</scope>
    <source>
        <strain evidence="9 10">1_TX</strain>
    </source>
</reference>
<feature type="transmembrane region" description="Helical" evidence="7">
    <location>
        <begin position="360"/>
        <end position="380"/>
    </location>
</feature>
<dbReference type="Proteomes" id="UP000295150">
    <property type="component" value="Unassembled WGS sequence"/>
</dbReference>
<dbReference type="PANTHER" id="PTHR43021">
    <property type="entry name" value="NA(+)/H(+) ANTIPORTER-RELATED"/>
    <property type="match status" value="1"/>
</dbReference>
<feature type="transmembrane region" description="Helical" evidence="7">
    <location>
        <begin position="6"/>
        <end position="24"/>
    </location>
</feature>
<gene>
    <name evidence="9" type="ORF">DFO68_1065</name>
</gene>
<proteinExistence type="predicted"/>
<keyword evidence="5" id="KW-0406">Ion transport</keyword>
<comment type="caution">
    <text evidence="9">The sequence shown here is derived from an EMBL/GenBank/DDBJ whole genome shotgun (WGS) entry which is preliminary data.</text>
</comment>
<evidence type="ECO:0000313" key="9">
    <source>
        <dbReference type="EMBL" id="TDO09760.1"/>
    </source>
</evidence>
<keyword evidence="10" id="KW-1185">Reference proteome</keyword>
<dbReference type="Gene3D" id="1.20.1530.20">
    <property type="match status" value="1"/>
</dbReference>
<evidence type="ECO:0000256" key="2">
    <source>
        <dbReference type="ARBA" id="ARBA00022449"/>
    </source>
</evidence>
<feature type="transmembrane region" description="Helical" evidence="7">
    <location>
        <begin position="62"/>
        <end position="80"/>
    </location>
</feature>
<keyword evidence="2" id="KW-0050">Antiport</keyword>
<dbReference type="AlphaFoldDB" id="A0A4R6HLK6"/>
<feature type="transmembrane region" description="Helical" evidence="7">
    <location>
        <begin position="218"/>
        <end position="234"/>
    </location>
</feature>
<feature type="transmembrane region" description="Helical" evidence="7">
    <location>
        <begin position="92"/>
        <end position="113"/>
    </location>
</feature>
<feature type="transmembrane region" description="Helical" evidence="7">
    <location>
        <begin position="292"/>
        <end position="314"/>
    </location>
</feature>
<feature type="transmembrane region" description="Helical" evidence="7">
    <location>
        <begin position="326"/>
        <end position="348"/>
    </location>
</feature>
<dbReference type="GO" id="GO:0016020">
    <property type="term" value="C:membrane"/>
    <property type="evidence" value="ECO:0007669"/>
    <property type="project" value="UniProtKB-SubCell"/>
</dbReference>
<keyword evidence="2" id="KW-0813">Transport</keyword>
<dbReference type="RefSeq" id="WP_166637536.1">
    <property type="nucleotide sequence ID" value="NZ_SNWH01000006.1"/>
</dbReference>
<evidence type="ECO:0000256" key="6">
    <source>
        <dbReference type="ARBA" id="ARBA00023136"/>
    </source>
</evidence>
<organism evidence="9 10">
    <name type="scientific">Halomonas ventosae</name>
    <dbReference type="NCBI Taxonomy" id="229007"/>
    <lineage>
        <taxon>Bacteria</taxon>
        <taxon>Pseudomonadati</taxon>
        <taxon>Pseudomonadota</taxon>
        <taxon>Gammaproteobacteria</taxon>
        <taxon>Oceanospirillales</taxon>
        <taxon>Halomonadaceae</taxon>
        <taxon>Halomonas</taxon>
    </lineage>
</organism>
<dbReference type="EMBL" id="SNWH01000006">
    <property type="protein sequence ID" value="TDO09760.1"/>
    <property type="molecule type" value="Genomic_DNA"/>
</dbReference>
<dbReference type="InterPro" id="IPR038770">
    <property type="entry name" value="Na+/solute_symporter_sf"/>
</dbReference>
<keyword evidence="3 7" id="KW-0812">Transmembrane</keyword>
<comment type="subcellular location">
    <subcellularLocation>
        <location evidence="1">Membrane</location>
        <topology evidence="1">Multi-pass membrane protein</topology>
    </subcellularLocation>
</comment>
<evidence type="ECO:0000256" key="5">
    <source>
        <dbReference type="ARBA" id="ARBA00023065"/>
    </source>
</evidence>